<evidence type="ECO:0000313" key="4">
    <source>
        <dbReference type="Proteomes" id="UP000800036"/>
    </source>
</evidence>
<dbReference type="EMBL" id="ML976664">
    <property type="protein sequence ID" value="KAF1976977.1"/>
    <property type="molecule type" value="Genomic_DNA"/>
</dbReference>
<proteinExistence type="predicted"/>
<evidence type="ECO:0000313" key="3">
    <source>
        <dbReference type="EMBL" id="KAF1976977.1"/>
    </source>
</evidence>
<feature type="region of interest" description="Disordered" evidence="1">
    <location>
        <begin position="315"/>
        <end position="442"/>
    </location>
</feature>
<evidence type="ECO:0000256" key="2">
    <source>
        <dbReference type="SAM" id="SignalP"/>
    </source>
</evidence>
<dbReference type="Proteomes" id="UP000800036">
    <property type="component" value="Unassembled WGS sequence"/>
</dbReference>
<dbReference type="OrthoDB" id="1896086at2759"/>
<gene>
    <name evidence="3" type="ORF">BU23DRAFT_596503</name>
</gene>
<accession>A0A6A5VUS3</accession>
<feature type="chain" id="PRO_5025347306" evidence="2">
    <location>
        <begin position="36"/>
        <end position="442"/>
    </location>
</feature>
<organism evidence="3 4">
    <name type="scientific">Bimuria novae-zelandiae CBS 107.79</name>
    <dbReference type="NCBI Taxonomy" id="1447943"/>
    <lineage>
        <taxon>Eukaryota</taxon>
        <taxon>Fungi</taxon>
        <taxon>Dikarya</taxon>
        <taxon>Ascomycota</taxon>
        <taxon>Pezizomycotina</taxon>
        <taxon>Dothideomycetes</taxon>
        <taxon>Pleosporomycetidae</taxon>
        <taxon>Pleosporales</taxon>
        <taxon>Massarineae</taxon>
        <taxon>Didymosphaeriaceae</taxon>
        <taxon>Bimuria</taxon>
    </lineage>
</organism>
<feature type="compositionally biased region" description="Polar residues" evidence="1">
    <location>
        <begin position="339"/>
        <end position="361"/>
    </location>
</feature>
<name>A0A6A5VUS3_9PLEO</name>
<feature type="compositionally biased region" description="Low complexity" evidence="1">
    <location>
        <begin position="362"/>
        <end position="424"/>
    </location>
</feature>
<dbReference type="AlphaFoldDB" id="A0A6A5VUS3"/>
<feature type="signal peptide" evidence="2">
    <location>
        <begin position="1"/>
        <end position="35"/>
    </location>
</feature>
<evidence type="ECO:0000256" key="1">
    <source>
        <dbReference type="SAM" id="MobiDB-lite"/>
    </source>
</evidence>
<feature type="region of interest" description="Disordered" evidence="1">
    <location>
        <begin position="277"/>
        <end position="303"/>
    </location>
</feature>
<reference evidence="3" key="1">
    <citation type="journal article" date="2020" name="Stud. Mycol.">
        <title>101 Dothideomycetes genomes: a test case for predicting lifestyles and emergence of pathogens.</title>
        <authorList>
            <person name="Haridas S."/>
            <person name="Albert R."/>
            <person name="Binder M."/>
            <person name="Bloem J."/>
            <person name="Labutti K."/>
            <person name="Salamov A."/>
            <person name="Andreopoulos B."/>
            <person name="Baker S."/>
            <person name="Barry K."/>
            <person name="Bills G."/>
            <person name="Bluhm B."/>
            <person name="Cannon C."/>
            <person name="Castanera R."/>
            <person name="Culley D."/>
            <person name="Daum C."/>
            <person name="Ezra D."/>
            <person name="Gonzalez J."/>
            <person name="Henrissat B."/>
            <person name="Kuo A."/>
            <person name="Liang C."/>
            <person name="Lipzen A."/>
            <person name="Lutzoni F."/>
            <person name="Magnuson J."/>
            <person name="Mondo S."/>
            <person name="Nolan M."/>
            <person name="Ohm R."/>
            <person name="Pangilinan J."/>
            <person name="Park H.-J."/>
            <person name="Ramirez L."/>
            <person name="Alfaro M."/>
            <person name="Sun H."/>
            <person name="Tritt A."/>
            <person name="Yoshinaga Y."/>
            <person name="Zwiers L.-H."/>
            <person name="Turgeon B."/>
            <person name="Goodwin S."/>
            <person name="Spatafora J."/>
            <person name="Crous P."/>
            <person name="Grigoriev I."/>
        </authorList>
    </citation>
    <scope>NUCLEOTIDE SEQUENCE</scope>
    <source>
        <strain evidence="3">CBS 107.79</strain>
    </source>
</reference>
<feature type="compositionally biased region" description="Low complexity" evidence="1">
    <location>
        <begin position="318"/>
        <end position="338"/>
    </location>
</feature>
<sequence length="442" mass="46284">MVAASSLQNSFSNVSLAQLFVYGLLFLQLAPVAEAGKFKNFCTKLSCWSKSDDTPFTPKPLASTLIKCPNRKAPKDATGWNIYKNAKPMPRVEDIVADIKLCGLLSEGTSTVFYSFAGGYTNAQAFIKKHPDLNGKTINDVLPESWYDALGQIPGMSNAAGLARTAWIARTSQALAAASSGNAYLVADPSANIYTVPWTDKGGENAWKGPHNVWYDYEFATLQRNPAIDAIYTVNSKTRDIKQAAADTWVRSPRQGEDAGNHVNANTVTPETLKAQKDAWTKAQEEQAGCGEPSNSNVKRAGSSSGSAIAACTLQPKTTSSSATGSSMTVSASSTPSTISNTGASAAPTTLVTRTSKSLPGSASETSLTATSTSVTKSLVSTPTVDTSAKPTSTKPTSAKPSSAAPTSAKPTSAKPTSAKATTTQAVVKPTKTSCPRGKKRC</sequence>
<keyword evidence="4" id="KW-1185">Reference proteome</keyword>
<keyword evidence="2" id="KW-0732">Signal</keyword>
<protein>
    <submittedName>
        <fullName evidence="3">Uncharacterized protein</fullName>
    </submittedName>
</protein>